<dbReference type="PROSITE" id="PS51318">
    <property type="entry name" value="TAT"/>
    <property type="match status" value="1"/>
</dbReference>
<keyword evidence="3" id="KW-1185">Reference proteome</keyword>
<dbReference type="Gene3D" id="2.60.120.200">
    <property type="match status" value="1"/>
</dbReference>
<dbReference type="EMBL" id="JADCSA010000018">
    <property type="protein sequence ID" value="MBE7325892.1"/>
    <property type="molecule type" value="Genomic_DNA"/>
</dbReference>
<dbReference type="Proteomes" id="UP000756387">
    <property type="component" value="Unassembled WGS sequence"/>
</dbReference>
<accession>A0ABR9RXH4</accession>
<keyword evidence="1" id="KW-0732">Signal</keyword>
<evidence type="ECO:0008006" key="4">
    <source>
        <dbReference type="Google" id="ProtNLM"/>
    </source>
</evidence>
<protein>
    <recommendedName>
        <fullName evidence="4">GH16 domain-containing protein</fullName>
    </recommendedName>
</protein>
<dbReference type="InterPro" id="IPR006311">
    <property type="entry name" value="TAT_signal"/>
</dbReference>
<dbReference type="InterPro" id="IPR013320">
    <property type="entry name" value="ConA-like_dom_sf"/>
</dbReference>
<name>A0ABR9RXH4_9ACTN</name>
<feature type="chain" id="PRO_5047092282" description="GH16 domain-containing protein" evidence="1">
    <location>
        <begin position="43"/>
        <end position="528"/>
    </location>
</feature>
<dbReference type="RefSeq" id="WP_193639219.1">
    <property type="nucleotide sequence ID" value="NZ_JADCSA010000018.1"/>
</dbReference>
<evidence type="ECO:0000313" key="2">
    <source>
        <dbReference type="EMBL" id="MBE7325892.1"/>
    </source>
</evidence>
<reference evidence="2 3" key="1">
    <citation type="submission" date="2020-10" db="EMBL/GenBank/DDBJ databases">
        <title>Nocardioides sp. isolated from sludge.</title>
        <authorList>
            <person name="Zhang X."/>
        </authorList>
    </citation>
    <scope>NUCLEOTIDE SEQUENCE [LARGE SCALE GENOMIC DNA]</scope>
    <source>
        <strain evidence="2 3">Y6</strain>
    </source>
</reference>
<sequence>MTTTHPAPLVAAAQRRALAIAAAVVGLAVALALLPGTPAAHAAPASLQVSPGPGQITGGTLLTLTGNLGVRGKRRVVVEQHMGRIGDSWKARAETRGRTKADGSFTLTVIAAAMDGPQGYRYRVRGGKHLTPHVTTHPKAQDVLVKQTSVGVVGQPLEFLVDTIGKGFSSYTELPAPLLPGRTLTLQRRVDPITWENIATTASDARGYATFRTVHRADGDVYRVRAEDWRENGDQIGWTASFPHYVTPEPSSTKVGVARALRGSTAVDEQAARGAKNSGGRSHAHSKYGWFGRDGLTQRFEWELGHSLTTAPDQSRGGRGANYWIDGSDGTGRVTPRNGAILLRSEGYGSAPDGSRGNVWAALTGKGDRFGRWEVRGGTTPLGGGKKHSVRYELVPADRAHEVCGVPSIVLGETAGHGNPLRIGVRAANGKTWGKSLGRVPSGASSYAVQVTKKHITWYLNGKPTATLRKKAALPKGPMVVRIMMAGDSDTRMATTKSTVDWVRSFSLKRGKKVTTKKSLPKGAHGGC</sequence>
<comment type="caution">
    <text evidence="2">The sequence shown here is derived from an EMBL/GenBank/DDBJ whole genome shotgun (WGS) entry which is preliminary data.</text>
</comment>
<gene>
    <name evidence="2" type="ORF">IEQ44_14675</name>
</gene>
<proteinExistence type="predicted"/>
<evidence type="ECO:0000313" key="3">
    <source>
        <dbReference type="Proteomes" id="UP000756387"/>
    </source>
</evidence>
<feature type="signal peptide" evidence="1">
    <location>
        <begin position="1"/>
        <end position="42"/>
    </location>
</feature>
<dbReference type="SUPFAM" id="SSF49899">
    <property type="entry name" value="Concanavalin A-like lectins/glucanases"/>
    <property type="match status" value="1"/>
</dbReference>
<organism evidence="2 3">
    <name type="scientific">Nocardioides malaquae</name>
    <dbReference type="NCBI Taxonomy" id="2773426"/>
    <lineage>
        <taxon>Bacteria</taxon>
        <taxon>Bacillati</taxon>
        <taxon>Actinomycetota</taxon>
        <taxon>Actinomycetes</taxon>
        <taxon>Propionibacteriales</taxon>
        <taxon>Nocardioidaceae</taxon>
        <taxon>Nocardioides</taxon>
    </lineage>
</organism>
<evidence type="ECO:0000256" key="1">
    <source>
        <dbReference type="SAM" id="SignalP"/>
    </source>
</evidence>